<comment type="caution">
    <text evidence="3">The sequence shown here is derived from an EMBL/GenBank/DDBJ whole genome shotgun (WGS) entry which is preliminary data.</text>
</comment>
<dbReference type="OrthoDB" id="1454649at2"/>
<dbReference type="GO" id="GO:0003677">
    <property type="term" value="F:DNA binding"/>
    <property type="evidence" value="ECO:0007669"/>
    <property type="project" value="InterPro"/>
</dbReference>
<name>A0A4Y7UD12_9FLAO</name>
<dbReference type="InterPro" id="IPR001387">
    <property type="entry name" value="Cro/C1-type_HTH"/>
</dbReference>
<sequence>MYNEKLARFFKAKGLKQKEVGLIMGFSEAMVGRYLNRTAKMSPEFLMSLSRNFPEVDLNDLFASENEDPNAIHEPKEKYQTTVLTDIGEIEVRLKMIKEKLSKKKD</sequence>
<feature type="domain" description="HTH cro/C1-type" evidence="1">
    <location>
        <begin position="6"/>
        <end position="61"/>
    </location>
</feature>
<organism evidence="3 5">
    <name type="scientific">Flavobacterium circumlabens</name>
    <dbReference type="NCBI Taxonomy" id="2133765"/>
    <lineage>
        <taxon>Bacteria</taxon>
        <taxon>Pseudomonadati</taxon>
        <taxon>Bacteroidota</taxon>
        <taxon>Flavobacteriia</taxon>
        <taxon>Flavobacteriales</taxon>
        <taxon>Flavobacteriaceae</taxon>
        <taxon>Flavobacterium</taxon>
    </lineage>
</organism>
<reference evidence="3 5" key="2">
    <citation type="journal article" date="2018" name="Syst. Appl. Microbiol.">
        <title>Flavobacterium circumlabens sp. nov. and Flavobacterium cupreum sp. nov., two psychrotrophic species isolated from Antarctic environmental samples.</title>
        <authorList>
            <person name="Kralova S."/>
            <person name="Busse H.J."/>
            <person name="Svec P."/>
            <person name="Maslanova I."/>
            <person name="Stankova E."/>
            <person name="Bartak M."/>
            <person name="Sedlacek I."/>
        </authorList>
    </citation>
    <scope>NUCLEOTIDE SEQUENCE [LARGE SCALE GENOMIC DNA]</scope>
    <source>
        <strain evidence="3 5">CCM 8828</strain>
    </source>
</reference>
<proteinExistence type="predicted"/>
<dbReference type="SUPFAM" id="SSF47413">
    <property type="entry name" value="lambda repressor-like DNA-binding domains"/>
    <property type="match status" value="1"/>
</dbReference>
<accession>A0A4Y7UD12</accession>
<reference evidence="2" key="3">
    <citation type="submission" date="2019-03" db="EMBL/GenBank/DDBJ databases">
        <authorList>
            <person name="Whitman W."/>
            <person name="Huntemann M."/>
            <person name="Clum A."/>
            <person name="Pillay M."/>
            <person name="Palaniappan K."/>
            <person name="Varghese N."/>
            <person name="Mikhailova N."/>
            <person name="Stamatis D."/>
            <person name="Reddy T."/>
            <person name="Daum C."/>
            <person name="Shapiro N."/>
            <person name="Ivanova N."/>
            <person name="Kyrpides N."/>
            <person name="Woyke T."/>
        </authorList>
    </citation>
    <scope>NUCLEOTIDE SEQUENCE</scope>
    <source>
        <strain evidence="2">P5626</strain>
    </source>
</reference>
<dbReference type="CDD" id="cd00093">
    <property type="entry name" value="HTH_XRE"/>
    <property type="match status" value="1"/>
</dbReference>
<dbReference type="Proteomes" id="UP000295270">
    <property type="component" value="Unassembled WGS sequence"/>
</dbReference>
<reference evidence="2 4" key="1">
    <citation type="journal article" date="2015" name="Stand. Genomic Sci.">
        <title>Genomic Encyclopedia of Bacterial and Archaeal Type Strains, Phase III: the genomes of soil and plant-associated and newly described type strains.</title>
        <authorList>
            <person name="Whitman W.B."/>
            <person name="Woyke T."/>
            <person name="Klenk H.P."/>
            <person name="Zhou Y."/>
            <person name="Lilburn T.G."/>
            <person name="Beck B.J."/>
            <person name="De Vos P."/>
            <person name="Vandamme P."/>
            <person name="Eisen J.A."/>
            <person name="Garrity G."/>
            <person name="Hugenholtz P."/>
            <person name="Kyrpides N.C."/>
        </authorList>
    </citation>
    <scope>NUCLEOTIDE SEQUENCE [LARGE SCALE GENOMIC DNA]</scope>
    <source>
        <strain evidence="2 4">P5626</strain>
    </source>
</reference>
<dbReference type="EMBL" id="SLWA01000003">
    <property type="protein sequence ID" value="TCN58937.1"/>
    <property type="molecule type" value="Genomic_DNA"/>
</dbReference>
<keyword evidence="4" id="KW-1185">Reference proteome</keyword>
<dbReference type="PROSITE" id="PS50943">
    <property type="entry name" value="HTH_CROC1"/>
    <property type="match status" value="1"/>
</dbReference>
<protein>
    <submittedName>
        <fullName evidence="3">XRE family transcriptional regulator</fullName>
    </submittedName>
</protein>
<evidence type="ECO:0000259" key="1">
    <source>
        <dbReference type="PROSITE" id="PS50943"/>
    </source>
</evidence>
<dbReference type="SMART" id="SM00530">
    <property type="entry name" value="HTH_XRE"/>
    <property type="match status" value="1"/>
</dbReference>
<dbReference type="AlphaFoldDB" id="A0A4Y7UD12"/>
<dbReference type="EMBL" id="QWDN01000003">
    <property type="protein sequence ID" value="TEB44340.1"/>
    <property type="molecule type" value="Genomic_DNA"/>
</dbReference>
<dbReference type="RefSeq" id="WP_132035157.1">
    <property type="nucleotide sequence ID" value="NZ_QWDN01000003.1"/>
</dbReference>
<evidence type="ECO:0000313" key="5">
    <source>
        <dbReference type="Proteomes" id="UP000298340"/>
    </source>
</evidence>
<dbReference type="Proteomes" id="UP000298340">
    <property type="component" value="Unassembled WGS sequence"/>
</dbReference>
<evidence type="ECO:0000313" key="3">
    <source>
        <dbReference type="EMBL" id="TEB44340.1"/>
    </source>
</evidence>
<dbReference type="Gene3D" id="1.10.260.40">
    <property type="entry name" value="lambda repressor-like DNA-binding domains"/>
    <property type="match status" value="1"/>
</dbReference>
<evidence type="ECO:0000313" key="4">
    <source>
        <dbReference type="Proteomes" id="UP000295270"/>
    </source>
</evidence>
<gene>
    <name evidence="3" type="ORF">D0809_11335</name>
    <name evidence="2" type="ORF">EV142_103384</name>
</gene>
<evidence type="ECO:0000313" key="2">
    <source>
        <dbReference type="EMBL" id="TCN58937.1"/>
    </source>
</evidence>
<dbReference type="InterPro" id="IPR010982">
    <property type="entry name" value="Lambda_DNA-bd_dom_sf"/>
</dbReference>